<keyword evidence="3" id="KW-1185">Reference proteome</keyword>
<dbReference type="EMBL" id="SIRE01000006">
    <property type="protein sequence ID" value="TBL79680.1"/>
    <property type="molecule type" value="Genomic_DNA"/>
</dbReference>
<feature type="domain" description="GerMN" evidence="1">
    <location>
        <begin position="59"/>
        <end position="164"/>
    </location>
</feature>
<dbReference type="InterPro" id="IPR019606">
    <property type="entry name" value="GerMN"/>
</dbReference>
<accession>A0A4Q9DUQ7</accession>
<dbReference type="RefSeq" id="WP_131012924.1">
    <property type="nucleotide sequence ID" value="NZ_SIRE01000006.1"/>
</dbReference>
<name>A0A4Q9DUQ7_9BACL</name>
<protein>
    <recommendedName>
        <fullName evidence="1">GerMN domain-containing protein</fullName>
    </recommendedName>
</protein>
<evidence type="ECO:0000259" key="1">
    <source>
        <dbReference type="Pfam" id="PF10646"/>
    </source>
</evidence>
<evidence type="ECO:0000313" key="3">
    <source>
        <dbReference type="Proteomes" id="UP000293142"/>
    </source>
</evidence>
<evidence type="ECO:0000313" key="2">
    <source>
        <dbReference type="EMBL" id="TBL79680.1"/>
    </source>
</evidence>
<dbReference type="AlphaFoldDB" id="A0A4Q9DUQ7"/>
<reference evidence="2 3" key="1">
    <citation type="submission" date="2019-02" db="EMBL/GenBank/DDBJ databases">
        <title>Paenibacillus sp. nov., isolated from surface-sterilized tissue of Thalictrum simplex L.</title>
        <authorList>
            <person name="Tuo L."/>
        </authorList>
    </citation>
    <scope>NUCLEOTIDE SEQUENCE [LARGE SCALE GENOMIC DNA]</scope>
    <source>
        <strain evidence="2 3">N2SHLJ1</strain>
    </source>
</reference>
<dbReference type="Proteomes" id="UP000293142">
    <property type="component" value="Unassembled WGS sequence"/>
</dbReference>
<sequence length="181" mass="18967">MHKKLTVLLIGVSVCAAISGCGMTKEPGQGLSPVKVPAAAATDSGTVKPSAEIKSTVKAYFGDEDGQKLVEQDVSVTYKQEQDKYAAALKALSAQPAGKAVALCQGIDVKSAVLAGNSLTVDLHVSQDAQLGASGEELVLQAIQKTLFQFKEIDSIELLVDGKKPDSLMGHLELPHPLKRS</sequence>
<comment type="caution">
    <text evidence="2">The sequence shown here is derived from an EMBL/GenBank/DDBJ whole genome shotgun (WGS) entry which is preliminary data.</text>
</comment>
<organism evidence="2 3">
    <name type="scientific">Paenibacillus thalictri</name>
    <dbReference type="NCBI Taxonomy" id="2527873"/>
    <lineage>
        <taxon>Bacteria</taxon>
        <taxon>Bacillati</taxon>
        <taxon>Bacillota</taxon>
        <taxon>Bacilli</taxon>
        <taxon>Bacillales</taxon>
        <taxon>Paenibacillaceae</taxon>
        <taxon>Paenibacillus</taxon>
    </lineage>
</organism>
<proteinExistence type="predicted"/>
<gene>
    <name evidence="2" type="ORF">EYB31_08695</name>
</gene>
<dbReference type="Pfam" id="PF10646">
    <property type="entry name" value="Germane"/>
    <property type="match status" value="1"/>
</dbReference>
<dbReference type="PROSITE" id="PS51257">
    <property type="entry name" value="PROKAR_LIPOPROTEIN"/>
    <property type="match status" value="1"/>
</dbReference>
<dbReference type="OrthoDB" id="1954033at2"/>